<dbReference type="Gene3D" id="3.40.50.2300">
    <property type="match status" value="1"/>
</dbReference>
<dbReference type="SMART" id="SM00448">
    <property type="entry name" value="REC"/>
    <property type="match status" value="1"/>
</dbReference>
<dbReference type="EMBL" id="CP036259">
    <property type="protein sequence ID" value="QDR80746.1"/>
    <property type="molecule type" value="Genomic_DNA"/>
</dbReference>
<evidence type="ECO:0000256" key="1">
    <source>
        <dbReference type="PROSITE-ProRule" id="PRU00169"/>
    </source>
</evidence>
<dbReference type="AlphaFoldDB" id="A0A517DTY3"/>
<dbReference type="PROSITE" id="PS50930">
    <property type="entry name" value="HTH_LYTTR"/>
    <property type="match status" value="1"/>
</dbReference>
<sequence length="255" mass="28919">MVDQVRSIQVMVVDDEEPARSELRYLLEQFEDIEIIGEFDNGEDASRAAAVLAPQVIFIDIDMPGLNGMQTAEQVTHGPAVPLLVFATAHEEFAVRAFELNAVDYLLKPFSAKRIAKCIEKVRSLLTATRTATLKKREAGGIQLHSLQKLAIEHNGKAYVIDTRDIIAVYCTEGQLSIQLADKCYYSNMSLQDLQSRLDDRLFFRTHRSYLVNIEKIREMIPWFNGTYNLILEGFGRDVPVSRQQVPKLKKLFGL</sequence>
<name>A0A517DTY3_9FIRM</name>
<accession>A0A517DTY3</accession>
<evidence type="ECO:0000259" key="2">
    <source>
        <dbReference type="PROSITE" id="PS50110"/>
    </source>
</evidence>
<protein>
    <submittedName>
        <fullName evidence="4">Sensory transduction protein LytR</fullName>
    </submittedName>
</protein>
<dbReference type="InterPro" id="IPR001789">
    <property type="entry name" value="Sig_transdc_resp-reg_receiver"/>
</dbReference>
<proteinExistence type="predicted"/>
<evidence type="ECO:0000259" key="3">
    <source>
        <dbReference type="PROSITE" id="PS50930"/>
    </source>
</evidence>
<feature type="domain" description="Response regulatory" evidence="2">
    <location>
        <begin position="9"/>
        <end position="123"/>
    </location>
</feature>
<keyword evidence="5" id="KW-1185">Reference proteome</keyword>
<dbReference type="InterPro" id="IPR011006">
    <property type="entry name" value="CheY-like_superfamily"/>
</dbReference>
<keyword evidence="1" id="KW-0597">Phosphoprotein</keyword>
<evidence type="ECO:0000313" key="5">
    <source>
        <dbReference type="Proteomes" id="UP000320776"/>
    </source>
</evidence>
<dbReference type="PANTHER" id="PTHR37299:SF1">
    <property type="entry name" value="STAGE 0 SPORULATION PROTEIN A HOMOLOG"/>
    <property type="match status" value="1"/>
</dbReference>
<dbReference type="PROSITE" id="PS50110">
    <property type="entry name" value="RESPONSE_REGULATORY"/>
    <property type="match status" value="1"/>
</dbReference>
<dbReference type="InterPro" id="IPR046947">
    <property type="entry name" value="LytR-like"/>
</dbReference>
<dbReference type="Pfam" id="PF04397">
    <property type="entry name" value="LytTR"/>
    <property type="match status" value="1"/>
</dbReference>
<dbReference type="SMART" id="SM00850">
    <property type="entry name" value="LytTR"/>
    <property type="match status" value="1"/>
</dbReference>
<feature type="modified residue" description="4-aspartylphosphate" evidence="1">
    <location>
        <position position="60"/>
    </location>
</feature>
<dbReference type="RefSeq" id="WP_170233232.1">
    <property type="nucleotide sequence ID" value="NZ_CP036259.1"/>
</dbReference>
<dbReference type="CDD" id="cd17532">
    <property type="entry name" value="REC_LytTR_AlgR-like"/>
    <property type="match status" value="1"/>
</dbReference>
<dbReference type="KEGG" id="sted:SPTER_20800"/>
<dbReference type="Proteomes" id="UP000320776">
    <property type="component" value="Chromosome"/>
</dbReference>
<dbReference type="SUPFAM" id="SSF52172">
    <property type="entry name" value="CheY-like"/>
    <property type="match status" value="1"/>
</dbReference>
<dbReference type="Pfam" id="PF00072">
    <property type="entry name" value="Response_reg"/>
    <property type="match status" value="1"/>
</dbReference>
<dbReference type="Gene3D" id="2.40.50.40">
    <property type="match status" value="1"/>
</dbReference>
<dbReference type="GO" id="GO:0000156">
    <property type="term" value="F:phosphorelay response regulator activity"/>
    <property type="evidence" value="ECO:0007669"/>
    <property type="project" value="InterPro"/>
</dbReference>
<gene>
    <name evidence="4" type="primary">lytR_1</name>
    <name evidence="4" type="ORF">SPTER_20800</name>
</gene>
<organism evidence="4 5">
    <name type="scientific">Sporomusa termitida</name>
    <dbReference type="NCBI Taxonomy" id="2377"/>
    <lineage>
        <taxon>Bacteria</taxon>
        <taxon>Bacillati</taxon>
        <taxon>Bacillota</taxon>
        <taxon>Negativicutes</taxon>
        <taxon>Selenomonadales</taxon>
        <taxon>Sporomusaceae</taxon>
        <taxon>Sporomusa</taxon>
    </lineage>
</organism>
<evidence type="ECO:0000313" key="4">
    <source>
        <dbReference type="EMBL" id="QDR80746.1"/>
    </source>
</evidence>
<dbReference type="InterPro" id="IPR007492">
    <property type="entry name" value="LytTR_DNA-bd_dom"/>
</dbReference>
<dbReference type="PANTHER" id="PTHR37299">
    <property type="entry name" value="TRANSCRIPTIONAL REGULATOR-RELATED"/>
    <property type="match status" value="1"/>
</dbReference>
<dbReference type="GO" id="GO:0003677">
    <property type="term" value="F:DNA binding"/>
    <property type="evidence" value="ECO:0007669"/>
    <property type="project" value="InterPro"/>
</dbReference>
<reference evidence="4 5" key="1">
    <citation type="submission" date="2019-02" db="EMBL/GenBank/DDBJ databases">
        <title>Closed genome of Sporomusa termitida DSM 4440.</title>
        <authorList>
            <person name="Poehlein A."/>
            <person name="Daniel R."/>
        </authorList>
    </citation>
    <scope>NUCLEOTIDE SEQUENCE [LARGE SCALE GENOMIC DNA]</scope>
    <source>
        <strain evidence="4 5">DSM 4440</strain>
    </source>
</reference>
<dbReference type="Gene3D" id="2.20.25.10">
    <property type="match status" value="1"/>
</dbReference>
<feature type="domain" description="HTH LytTR-type" evidence="3">
    <location>
        <begin position="150"/>
        <end position="255"/>
    </location>
</feature>